<dbReference type="Gene3D" id="3.40.47.10">
    <property type="match status" value="1"/>
</dbReference>
<evidence type="ECO:0000256" key="6">
    <source>
        <dbReference type="SAM" id="MobiDB-lite"/>
    </source>
</evidence>
<dbReference type="Pfam" id="PF02801">
    <property type="entry name" value="Ketoacyl-synt_C"/>
    <property type="match status" value="1"/>
</dbReference>
<dbReference type="AlphaFoldDB" id="A0A1L9VQU4"/>
<dbReference type="InterPro" id="IPR014030">
    <property type="entry name" value="Ketoacyl_synth_N"/>
</dbReference>
<evidence type="ECO:0000256" key="3">
    <source>
        <dbReference type="ARBA" id="ARBA00022679"/>
    </source>
</evidence>
<feature type="compositionally biased region" description="Basic and acidic residues" evidence="6">
    <location>
        <begin position="31"/>
        <end position="42"/>
    </location>
</feature>
<name>A0A1L9VQU4_ASPGL</name>
<evidence type="ECO:0000259" key="7">
    <source>
        <dbReference type="PROSITE" id="PS52004"/>
    </source>
</evidence>
<dbReference type="OrthoDB" id="329835at2759"/>
<protein>
    <recommendedName>
        <fullName evidence="7">Ketosynthase family 3 (KS3) domain-containing protein</fullName>
    </recommendedName>
</protein>
<dbReference type="GO" id="GO:0044550">
    <property type="term" value="P:secondary metabolite biosynthetic process"/>
    <property type="evidence" value="ECO:0007669"/>
    <property type="project" value="TreeGrafter"/>
</dbReference>
<dbReference type="GO" id="GO:0004315">
    <property type="term" value="F:3-oxoacyl-[acyl-carrier-protein] synthase activity"/>
    <property type="evidence" value="ECO:0007669"/>
    <property type="project" value="InterPro"/>
</dbReference>
<feature type="region of interest" description="Disordered" evidence="6">
    <location>
        <begin position="30"/>
        <end position="50"/>
    </location>
</feature>
<dbReference type="InterPro" id="IPR018201">
    <property type="entry name" value="Ketoacyl_synth_AS"/>
</dbReference>
<keyword evidence="3 5" id="KW-0808">Transferase</keyword>
<gene>
    <name evidence="8" type="ORF">ASPGLDRAFT_1213087</name>
</gene>
<dbReference type="GO" id="GO:0006633">
    <property type="term" value="P:fatty acid biosynthetic process"/>
    <property type="evidence" value="ECO:0007669"/>
    <property type="project" value="InterPro"/>
</dbReference>
<dbReference type="InterPro" id="IPR050091">
    <property type="entry name" value="PKS_NRPS_Biosynth_Enz"/>
</dbReference>
<keyword evidence="4" id="KW-0511">Multifunctional enzyme</keyword>
<keyword evidence="9" id="KW-1185">Reference proteome</keyword>
<accession>A0A1L9VQU4</accession>
<dbReference type="STRING" id="1160497.A0A1L9VQU4"/>
<dbReference type="GO" id="GO:0004312">
    <property type="term" value="F:fatty acid synthase activity"/>
    <property type="evidence" value="ECO:0007669"/>
    <property type="project" value="TreeGrafter"/>
</dbReference>
<dbReference type="PANTHER" id="PTHR43775:SF49">
    <property type="entry name" value="SYNTHASE, PUTATIVE (JCVI)-RELATED"/>
    <property type="match status" value="1"/>
</dbReference>
<evidence type="ECO:0000256" key="4">
    <source>
        <dbReference type="ARBA" id="ARBA00023268"/>
    </source>
</evidence>
<evidence type="ECO:0000256" key="1">
    <source>
        <dbReference type="ARBA" id="ARBA00022450"/>
    </source>
</evidence>
<dbReference type="SMART" id="SM00825">
    <property type="entry name" value="PKS_KS"/>
    <property type="match status" value="1"/>
</dbReference>
<dbReference type="PROSITE" id="PS52004">
    <property type="entry name" value="KS3_2"/>
    <property type="match status" value="1"/>
</dbReference>
<feature type="domain" description="Ketosynthase family 3 (KS3)" evidence="7">
    <location>
        <begin position="51"/>
        <end position="401"/>
    </location>
</feature>
<organism evidence="8 9">
    <name type="scientific">Aspergillus glaucus CBS 516.65</name>
    <dbReference type="NCBI Taxonomy" id="1160497"/>
    <lineage>
        <taxon>Eukaryota</taxon>
        <taxon>Fungi</taxon>
        <taxon>Dikarya</taxon>
        <taxon>Ascomycota</taxon>
        <taxon>Pezizomycotina</taxon>
        <taxon>Eurotiomycetes</taxon>
        <taxon>Eurotiomycetidae</taxon>
        <taxon>Eurotiales</taxon>
        <taxon>Aspergillaceae</taxon>
        <taxon>Aspergillus</taxon>
        <taxon>Aspergillus subgen. Aspergillus</taxon>
    </lineage>
</organism>
<dbReference type="EMBL" id="KV878892">
    <property type="protein sequence ID" value="OJJ86295.1"/>
    <property type="molecule type" value="Genomic_DNA"/>
</dbReference>
<dbReference type="PANTHER" id="PTHR43775">
    <property type="entry name" value="FATTY ACID SYNTHASE"/>
    <property type="match status" value="1"/>
</dbReference>
<evidence type="ECO:0000313" key="8">
    <source>
        <dbReference type="EMBL" id="OJJ86295.1"/>
    </source>
</evidence>
<evidence type="ECO:0000313" key="9">
    <source>
        <dbReference type="Proteomes" id="UP000184300"/>
    </source>
</evidence>
<proteinExistence type="inferred from homology"/>
<dbReference type="GeneID" id="34456488"/>
<dbReference type="RefSeq" id="XP_022402984.1">
    <property type="nucleotide sequence ID" value="XM_022540227.1"/>
</dbReference>
<dbReference type="VEuPathDB" id="FungiDB:ASPGLDRAFT_1213087"/>
<dbReference type="Pfam" id="PF00109">
    <property type="entry name" value="ketoacyl-synt"/>
    <property type="match status" value="1"/>
</dbReference>
<keyword evidence="2" id="KW-0597">Phosphoprotein</keyword>
<evidence type="ECO:0000256" key="2">
    <source>
        <dbReference type="ARBA" id="ARBA00022553"/>
    </source>
</evidence>
<dbReference type="InterPro" id="IPR016039">
    <property type="entry name" value="Thiolase-like"/>
</dbReference>
<dbReference type="InterPro" id="IPR020841">
    <property type="entry name" value="PKS_Beta-ketoAc_synthase_dom"/>
</dbReference>
<sequence length="401" mass="43506">MGEFINGAVTHGVPLNETSADTLVNLATRFGTDEETHPRQDDTDTEDTPVPVPIAIVGMAMRLPGGVSCEKEFWDFLINKRDGLCKVPESRYNIDVFYEDSRPGAIRTQNGYFLKDDIRRFDPEFFGISKIEAAKLDPQQRMLLEVTWECMENGGQTGWRGKNIGCYVGVFGEDWLDVKIRDPQDHDRYRVVGAGPYALSNRVSYEYDLGGPSVTIQTACSSSLVGLHEACQALYSGECSSALVAGTNLIFTPTMSTSMSDNMVISKSGVCRTFDAAADGYGRGEAVNAIFIKPLDKALRDGDPVRAVIRSSAVNCDGKTPSISTPGSAAQERLIRRAYKKAGLEVSSTALFECHGTGTTVGDLAETSVVAKIFGDKGIHIGAVCAVISVYLIKFIVHTEP</sequence>
<dbReference type="InterPro" id="IPR014031">
    <property type="entry name" value="Ketoacyl_synth_C"/>
</dbReference>
<keyword evidence="1" id="KW-0596">Phosphopantetheine</keyword>
<dbReference type="SUPFAM" id="SSF53901">
    <property type="entry name" value="Thiolase-like"/>
    <property type="match status" value="1"/>
</dbReference>
<dbReference type="PROSITE" id="PS00606">
    <property type="entry name" value="KS3_1"/>
    <property type="match status" value="1"/>
</dbReference>
<evidence type="ECO:0000256" key="5">
    <source>
        <dbReference type="RuleBase" id="RU003694"/>
    </source>
</evidence>
<comment type="similarity">
    <text evidence="5">Belongs to the thiolase-like superfamily. Beta-ketoacyl-ACP synthases family.</text>
</comment>
<reference evidence="9" key="1">
    <citation type="journal article" date="2017" name="Genome Biol.">
        <title>Comparative genomics reveals high biological diversity and specific adaptations in the industrially and medically important fungal genus Aspergillus.</title>
        <authorList>
            <person name="de Vries R.P."/>
            <person name="Riley R."/>
            <person name="Wiebenga A."/>
            <person name="Aguilar-Osorio G."/>
            <person name="Amillis S."/>
            <person name="Uchima C.A."/>
            <person name="Anderluh G."/>
            <person name="Asadollahi M."/>
            <person name="Askin M."/>
            <person name="Barry K."/>
            <person name="Battaglia E."/>
            <person name="Bayram O."/>
            <person name="Benocci T."/>
            <person name="Braus-Stromeyer S.A."/>
            <person name="Caldana C."/>
            <person name="Canovas D."/>
            <person name="Cerqueira G.C."/>
            <person name="Chen F."/>
            <person name="Chen W."/>
            <person name="Choi C."/>
            <person name="Clum A."/>
            <person name="Dos Santos R.A."/>
            <person name="Damasio A.R."/>
            <person name="Diallinas G."/>
            <person name="Emri T."/>
            <person name="Fekete E."/>
            <person name="Flipphi M."/>
            <person name="Freyberg S."/>
            <person name="Gallo A."/>
            <person name="Gournas C."/>
            <person name="Habgood R."/>
            <person name="Hainaut M."/>
            <person name="Harispe M.L."/>
            <person name="Henrissat B."/>
            <person name="Hilden K.S."/>
            <person name="Hope R."/>
            <person name="Hossain A."/>
            <person name="Karabika E."/>
            <person name="Karaffa L."/>
            <person name="Karanyi Z."/>
            <person name="Krasevec N."/>
            <person name="Kuo A."/>
            <person name="Kusch H."/>
            <person name="LaButti K."/>
            <person name="Lagendijk E.L."/>
            <person name="Lapidus A."/>
            <person name="Levasseur A."/>
            <person name="Lindquist E."/>
            <person name="Lipzen A."/>
            <person name="Logrieco A.F."/>
            <person name="MacCabe A."/>
            <person name="Maekelae M.R."/>
            <person name="Malavazi I."/>
            <person name="Melin P."/>
            <person name="Meyer V."/>
            <person name="Mielnichuk N."/>
            <person name="Miskei M."/>
            <person name="Molnar A.P."/>
            <person name="Mule G."/>
            <person name="Ngan C.Y."/>
            <person name="Orejas M."/>
            <person name="Orosz E."/>
            <person name="Ouedraogo J.P."/>
            <person name="Overkamp K.M."/>
            <person name="Park H.-S."/>
            <person name="Perrone G."/>
            <person name="Piumi F."/>
            <person name="Punt P.J."/>
            <person name="Ram A.F."/>
            <person name="Ramon A."/>
            <person name="Rauscher S."/>
            <person name="Record E."/>
            <person name="Riano-Pachon D.M."/>
            <person name="Robert V."/>
            <person name="Roehrig J."/>
            <person name="Ruller R."/>
            <person name="Salamov A."/>
            <person name="Salih N.S."/>
            <person name="Samson R.A."/>
            <person name="Sandor E."/>
            <person name="Sanguinetti M."/>
            <person name="Schuetze T."/>
            <person name="Sepcic K."/>
            <person name="Shelest E."/>
            <person name="Sherlock G."/>
            <person name="Sophianopoulou V."/>
            <person name="Squina F.M."/>
            <person name="Sun H."/>
            <person name="Susca A."/>
            <person name="Todd R.B."/>
            <person name="Tsang A."/>
            <person name="Unkles S.E."/>
            <person name="van de Wiele N."/>
            <person name="van Rossen-Uffink D."/>
            <person name="Oliveira J.V."/>
            <person name="Vesth T.C."/>
            <person name="Visser J."/>
            <person name="Yu J.-H."/>
            <person name="Zhou M."/>
            <person name="Andersen M.R."/>
            <person name="Archer D.B."/>
            <person name="Baker S.E."/>
            <person name="Benoit I."/>
            <person name="Brakhage A.A."/>
            <person name="Braus G.H."/>
            <person name="Fischer R."/>
            <person name="Frisvad J.C."/>
            <person name="Goldman G.H."/>
            <person name="Houbraken J."/>
            <person name="Oakley B."/>
            <person name="Pocsi I."/>
            <person name="Scazzocchio C."/>
            <person name="Seiboth B."/>
            <person name="vanKuyk P.A."/>
            <person name="Wortman J."/>
            <person name="Dyer P.S."/>
            <person name="Grigoriev I.V."/>
        </authorList>
    </citation>
    <scope>NUCLEOTIDE SEQUENCE [LARGE SCALE GENOMIC DNA]</scope>
    <source>
        <strain evidence="9">CBS 516.65</strain>
    </source>
</reference>
<dbReference type="CDD" id="cd00833">
    <property type="entry name" value="PKS"/>
    <property type="match status" value="1"/>
</dbReference>
<dbReference type="Proteomes" id="UP000184300">
    <property type="component" value="Unassembled WGS sequence"/>
</dbReference>